<evidence type="ECO:0000313" key="4">
    <source>
        <dbReference type="EMBL" id="KAI6647328.1"/>
    </source>
</evidence>
<evidence type="ECO:0000256" key="3">
    <source>
        <dbReference type="SAM" id="MobiDB-lite"/>
    </source>
</evidence>
<evidence type="ECO:0000256" key="1">
    <source>
        <dbReference type="ARBA" id="ARBA00006461"/>
    </source>
</evidence>
<dbReference type="Proteomes" id="UP001165289">
    <property type="component" value="Unassembled WGS sequence"/>
</dbReference>
<accession>A0AAV7JEW2</accession>
<name>A0AAV7JEW2_9METZ</name>
<dbReference type="GO" id="GO:0042393">
    <property type="term" value="F:histone binding"/>
    <property type="evidence" value="ECO:0007669"/>
    <property type="project" value="TreeGrafter"/>
</dbReference>
<dbReference type="GO" id="GO:0006334">
    <property type="term" value="P:nucleosome assembly"/>
    <property type="evidence" value="ECO:0007669"/>
    <property type="project" value="TreeGrafter"/>
</dbReference>
<dbReference type="GO" id="GO:0006360">
    <property type="term" value="P:transcription by RNA polymerase I"/>
    <property type="evidence" value="ECO:0007669"/>
    <property type="project" value="TreeGrafter"/>
</dbReference>
<feature type="compositionally biased region" description="Basic and acidic residues" evidence="3">
    <location>
        <begin position="231"/>
        <end position="262"/>
    </location>
</feature>
<comment type="caution">
    <text evidence="4">The sequence shown here is derived from an EMBL/GenBank/DDBJ whole genome shotgun (WGS) entry which is preliminary data.</text>
</comment>
<feature type="compositionally biased region" description="Basic and acidic residues" evidence="3">
    <location>
        <begin position="153"/>
        <end position="164"/>
    </location>
</feature>
<dbReference type="EMBL" id="JAKMXF010000343">
    <property type="protein sequence ID" value="KAI6647328.1"/>
    <property type="molecule type" value="Genomic_DNA"/>
</dbReference>
<feature type="compositionally biased region" description="Basic and acidic residues" evidence="3">
    <location>
        <begin position="12"/>
        <end position="41"/>
    </location>
</feature>
<comment type="similarity">
    <text evidence="1">Belongs to the SPT2 family.</text>
</comment>
<feature type="compositionally biased region" description="Basic and acidic residues" evidence="3">
    <location>
        <begin position="213"/>
        <end position="222"/>
    </location>
</feature>
<organism evidence="4 5">
    <name type="scientific">Oopsacas minuta</name>
    <dbReference type="NCBI Taxonomy" id="111878"/>
    <lineage>
        <taxon>Eukaryota</taxon>
        <taxon>Metazoa</taxon>
        <taxon>Porifera</taxon>
        <taxon>Hexactinellida</taxon>
        <taxon>Hexasterophora</taxon>
        <taxon>Lyssacinosida</taxon>
        <taxon>Leucopsacidae</taxon>
        <taxon>Oopsacas</taxon>
    </lineage>
</organism>
<dbReference type="PANTHER" id="PTHR22691:SF8">
    <property type="entry name" value="PROTEIN SPT2 HOMOLOG"/>
    <property type="match status" value="1"/>
</dbReference>
<feature type="region of interest" description="Disordered" evidence="3">
    <location>
        <begin position="1"/>
        <end position="294"/>
    </location>
</feature>
<keyword evidence="2" id="KW-0175">Coiled coil</keyword>
<feature type="compositionally biased region" description="Polar residues" evidence="3">
    <location>
        <begin position="89"/>
        <end position="105"/>
    </location>
</feature>
<sequence length="382" mass="44716">MDYKTLMAEASAKQEEKTKKLTRMKEKQKQSDIEKQRKYQEKQLQIQTKLSKVDRIKHNPNQIISSKKKQSDLQTNKNNKIHEDKPKSLKTSQNEINTVSVQNSKIIPKIEQETKSQEKSPDLNKLDKNKNSSKPIQSTNKKITAPNYAELMEMAKKNLQKKDGNTNTKSNNSIKDLPIPKISKQHTEKPINLQSSQKRKHEESSTTTTKQPENSKNHKSKESILPNKKKIKEEPKETPKPRRQIEQSDFFKKTFEMKETKRPLPPSSSRPHSKRPITPHPEHQLVEDDDDFIVSDDDNNNFNISAFIQNMFRYNKSKYVDDNSVAADEAMVSSYSQQQYEERRSARIGKQEDLEDIRLEEEEMIRKMAMKKKKNKKLKRLQ</sequence>
<protein>
    <recommendedName>
        <fullName evidence="6">SPT2 chromatin protein</fullName>
    </recommendedName>
</protein>
<reference evidence="4 5" key="1">
    <citation type="journal article" date="2023" name="BMC Biol.">
        <title>The compact genome of the sponge Oopsacas minuta (Hexactinellida) is lacking key metazoan core genes.</title>
        <authorList>
            <person name="Santini S."/>
            <person name="Schenkelaars Q."/>
            <person name="Jourda C."/>
            <person name="Duchesne M."/>
            <person name="Belahbib H."/>
            <person name="Rocher C."/>
            <person name="Selva M."/>
            <person name="Riesgo A."/>
            <person name="Vervoort M."/>
            <person name="Leys S.P."/>
            <person name="Kodjabachian L."/>
            <person name="Le Bivic A."/>
            <person name="Borchiellini C."/>
            <person name="Claverie J.M."/>
            <person name="Renard E."/>
        </authorList>
    </citation>
    <scope>NUCLEOTIDE SEQUENCE [LARGE SCALE GENOMIC DNA]</scope>
    <source>
        <strain evidence="4">SPO-2</strain>
    </source>
</reference>
<evidence type="ECO:0008006" key="6">
    <source>
        <dbReference type="Google" id="ProtNLM"/>
    </source>
</evidence>
<keyword evidence="5" id="KW-1185">Reference proteome</keyword>
<dbReference type="GO" id="GO:0003677">
    <property type="term" value="F:DNA binding"/>
    <property type="evidence" value="ECO:0007669"/>
    <property type="project" value="TreeGrafter"/>
</dbReference>
<dbReference type="InterPro" id="IPR013256">
    <property type="entry name" value="Chromatin_SPT2"/>
</dbReference>
<dbReference type="PANTHER" id="PTHR22691">
    <property type="entry name" value="YEAST SPT2-RELATED"/>
    <property type="match status" value="1"/>
</dbReference>
<feature type="compositionally biased region" description="Polar residues" evidence="3">
    <location>
        <begin position="165"/>
        <end position="174"/>
    </location>
</feature>
<proteinExistence type="inferred from homology"/>
<feature type="compositionally biased region" description="Basic and acidic residues" evidence="3">
    <location>
        <begin position="108"/>
        <end position="130"/>
    </location>
</feature>
<dbReference type="Pfam" id="PF08243">
    <property type="entry name" value="SPT2"/>
    <property type="match status" value="1"/>
</dbReference>
<evidence type="ECO:0000313" key="5">
    <source>
        <dbReference type="Proteomes" id="UP001165289"/>
    </source>
</evidence>
<evidence type="ECO:0000256" key="2">
    <source>
        <dbReference type="ARBA" id="ARBA00023054"/>
    </source>
</evidence>
<dbReference type="GO" id="GO:0005730">
    <property type="term" value="C:nucleolus"/>
    <property type="evidence" value="ECO:0007669"/>
    <property type="project" value="TreeGrafter"/>
</dbReference>
<gene>
    <name evidence="4" type="ORF">LOD99_12324</name>
</gene>
<dbReference type="SMART" id="SM00784">
    <property type="entry name" value="SPT2"/>
    <property type="match status" value="1"/>
</dbReference>
<dbReference type="AlphaFoldDB" id="A0AAV7JEW2"/>